<organism evidence="2">
    <name type="scientific">marine sediment metagenome</name>
    <dbReference type="NCBI Taxonomy" id="412755"/>
    <lineage>
        <taxon>unclassified sequences</taxon>
        <taxon>metagenomes</taxon>
        <taxon>ecological metagenomes</taxon>
    </lineage>
</organism>
<accession>A0A0F9B8D7</accession>
<evidence type="ECO:0000256" key="1">
    <source>
        <dbReference type="SAM" id="MobiDB-lite"/>
    </source>
</evidence>
<sequence length="90" mass="10270">MLTSLRRLLTLCTGNMGKSESSSTTSEPEKHPYLNHAPIVGVDQPRMQDCELDGHEFEREVDHGMDDNNPDRFHDCLECLYCDTLICEVE</sequence>
<gene>
    <name evidence="2" type="ORF">LCGC14_2481130</name>
</gene>
<proteinExistence type="predicted"/>
<name>A0A0F9B8D7_9ZZZZ</name>
<dbReference type="EMBL" id="LAZR01039084">
    <property type="protein sequence ID" value="KKL17880.1"/>
    <property type="molecule type" value="Genomic_DNA"/>
</dbReference>
<reference evidence="2" key="1">
    <citation type="journal article" date="2015" name="Nature">
        <title>Complex archaea that bridge the gap between prokaryotes and eukaryotes.</title>
        <authorList>
            <person name="Spang A."/>
            <person name="Saw J.H."/>
            <person name="Jorgensen S.L."/>
            <person name="Zaremba-Niedzwiedzka K."/>
            <person name="Martijn J."/>
            <person name="Lind A.E."/>
            <person name="van Eijk R."/>
            <person name="Schleper C."/>
            <person name="Guy L."/>
            <person name="Ettema T.J."/>
        </authorList>
    </citation>
    <scope>NUCLEOTIDE SEQUENCE</scope>
</reference>
<dbReference type="AlphaFoldDB" id="A0A0F9B8D7"/>
<evidence type="ECO:0000313" key="2">
    <source>
        <dbReference type="EMBL" id="KKL17880.1"/>
    </source>
</evidence>
<feature type="region of interest" description="Disordered" evidence="1">
    <location>
        <begin position="14"/>
        <end position="35"/>
    </location>
</feature>
<protein>
    <submittedName>
        <fullName evidence="2">Uncharacterized protein</fullName>
    </submittedName>
</protein>
<comment type="caution">
    <text evidence="2">The sequence shown here is derived from an EMBL/GenBank/DDBJ whole genome shotgun (WGS) entry which is preliminary data.</text>
</comment>